<protein>
    <recommendedName>
        <fullName evidence="2">Alpha-D-phosphohexomutase C-terminal domain-containing protein</fullName>
    </recommendedName>
</protein>
<reference evidence="1" key="1">
    <citation type="journal article" date="2014" name="Front. Microbiol.">
        <title>High frequency of phylogenetically diverse reductive dehalogenase-homologous genes in deep subseafloor sedimentary metagenomes.</title>
        <authorList>
            <person name="Kawai M."/>
            <person name="Futagami T."/>
            <person name="Toyoda A."/>
            <person name="Takaki Y."/>
            <person name="Nishi S."/>
            <person name="Hori S."/>
            <person name="Arai W."/>
            <person name="Tsubouchi T."/>
            <person name="Morono Y."/>
            <person name="Uchiyama I."/>
            <person name="Ito T."/>
            <person name="Fujiyama A."/>
            <person name="Inagaki F."/>
            <person name="Takami H."/>
        </authorList>
    </citation>
    <scope>NUCLEOTIDE SEQUENCE</scope>
    <source>
        <strain evidence="1">Expedition CK06-06</strain>
    </source>
</reference>
<dbReference type="SUPFAM" id="SSF55957">
    <property type="entry name" value="Phosphoglucomutase, C-terminal domain"/>
    <property type="match status" value="1"/>
</dbReference>
<feature type="non-terminal residue" evidence="1">
    <location>
        <position position="1"/>
    </location>
</feature>
<dbReference type="InterPro" id="IPR036900">
    <property type="entry name" value="A-D-PHexomutase_C_sf"/>
</dbReference>
<proteinExistence type="predicted"/>
<accession>X0YDN5</accession>
<name>X0YDN5_9ZZZZ</name>
<dbReference type="EMBL" id="BART01008405">
    <property type="protein sequence ID" value="GAG53950.1"/>
    <property type="molecule type" value="Genomic_DNA"/>
</dbReference>
<dbReference type="GO" id="GO:0016868">
    <property type="term" value="F:intramolecular phosphotransferase activity"/>
    <property type="evidence" value="ECO:0007669"/>
    <property type="project" value="InterPro"/>
</dbReference>
<dbReference type="AlphaFoldDB" id="X0YDN5"/>
<gene>
    <name evidence="1" type="ORF">S01H4_18916</name>
</gene>
<evidence type="ECO:0008006" key="2">
    <source>
        <dbReference type="Google" id="ProtNLM"/>
    </source>
</evidence>
<comment type="caution">
    <text evidence="1">The sequence shown here is derived from an EMBL/GenBank/DDBJ whole genome shotgun (WGS) entry which is preliminary data.</text>
</comment>
<sequence length="45" mass="5437">KDSTLYFRPSGTGPDVRFYIFGKKETHLEEIHTVMNYIDDNFKYY</sequence>
<evidence type="ECO:0000313" key="1">
    <source>
        <dbReference type="EMBL" id="GAG53950.1"/>
    </source>
</evidence>
<organism evidence="1">
    <name type="scientific">marine sediment metagenome</name>
    <dbReference type="NCBI Taxonomy" id="412755"/>
    <lineage>
        <taxon>unclassified sequences</taxon>
        <taxon>metagenomes</taxon>
        <taxon>ecological metagenomes</taxon>
    </lineage>
</organism>